<dbReference type="Pfam" id="PF08450">
    <property type="entry name" value="SGL"/>
    <property type="match status" value="1"/>
</dbReference>
<dbReference type="Proteomes" id="UP001165263">
    <property type="component" value="Unassembled WGS sequence"/>
</dbReference>
<dbReference type="InterPro" id="IPR013658">
    <property type="entry name" value="SGL"/>
</dbReference>
<feature type="signal peptide" evidence="2">
    <location>
        <begin position="1"/>
        <end position="18"/>
    </location>
</feature>
<evidence type="ECO:0000313" key="5">
    <source>
        <dbReference type="Proteomes" id="UP001165263"/>
    </source>
</evidence>
<dbReference type="Gene3D" id="2.120.10.30">
    <property type="entry name" value="TolB, C-terminal domain"/>
    <property type="match status" value="1"/>
</dbReference>
<dbReference type="SUPFAM" id="SSF63829">
    <property type="entry name" value="Calcium-dependent phosphotriesterase"/>
    <property type="match status" value="1"/>
</dbReference>
<organism evidence="4 5">
    <name type="scientific">Telluria mixta</name>
    <dbReference type="NCBI Taxonomy" id="34071"/>
    <lineage>
        <taxon>Bacteria</taxon>
        <taxon>Pseudomonadati</taxon>
        <taxon>Pseudomonadota</taxon>
        <taxon>Betaproteobacteria</taxon>
        <taxon>Burkholderiales</taxon>
        <taxon>Oxalobacteraceae</taxon>
        <taxon>Telluria group</taxon>
        <taxon>Telluria</taxon>
    </lineage>
</organism>
<keyword evidence="1" id="KW-0378">Hydrolase</keyword>
<dbReference type="PANTHER" id="PTHR47572:SF4">
    <property type="entry name" value="LACTONASE DRP35"/>
    <property type="match status" value="1"/>
</dbReference>
<comment type="caution">
    <text evidence="4">The sequence shown here is derived from an EMBL/GenBank/DDBJ whole genome shotgun (WGS) entry which is preliminary data.</text>
</comment>
<keyword evidence="2" id="KW-0732">Signal</keyword>
<evidence type="ECO:0000256" key="1">
    <source>
        <dbReference type="ARBA" id="ARBA00022801"/>
    </source>
</evidence>
<evidence type="ECO:0000313" key="4">
    <source>
        <dbReference type="EMBL" id="MCS0629892.1"/>
    </source>
</evidence>
<keyword evidence="5" id="KW-1185">Reference proteome</keyword>
<reference evidence="4" key="1">
    <citation type="submission" date="2022-08" db="EMBL/GenBank/DDBJ databases">
        <title>Reclassification of Massilia species as members of the genera Telluria, Duganella, Pseudoduganella, Mokoshia gen. nov. and Zemynaea gen. nov. using orthogonal and non-orthogonal genome-based approaches.</title>
        <authorList>
            <person name="Bowman J.P."/>
        </authorList>
    </citation>
    <scope>NUCLEOTIDE SEQUENCE</scope>
    <source>
        <strain evidence="4">LMG 11547</strain>
    </source>
</reference>
<dbReference type="RefSeq" id="WP_259448989.1">
    <property type="nucleotide sequence ID" value="NZ_CP119520.1"/>
</dbReference>
<feature type="domain" description="SMP-30/Gluconolactonase/LRE-like region" evidence="3">
    <location>
        <begin position="46"/>
        <end position="296"/>
    </location>
</feature>
<gene>
    <name evidence="4" type="ORF">NX786_11165</name>
</gene>
<proteinExistence type="predicted"/>
<dbReference type="InterPro" id="IPR011042">
    <property type="entry name" value="6-blade_b-propeller_TolB-like"/>
</dbReference>
<dbReference type="InterPro" id="IPR051262">
    <property type="entry name" value="SMP-30/CGR1_Lactonase"/>
</dbReference>
<sequence length="316" mass="32541">MKQITIAVLALAAGLAQAQDTIATAIPGVAAAGTKIELIREGFDGTEGPLALADGSLIFTETTANRITRIGADGTTSTYLDNSNGSNGLGFGAGGALYAVQVREPRVGIVAPADKARTLADQWDGLPFGRPNDLVVGRNGNVYFTDSGAAPGARNGQHAHAVAKPAVYRIPAAGKLERVAADIERPNGIQLSPDEKTLYVANTQGEHVLAYDVAPDGTVGKRRDFARLAGWSKGDNGWSSGADGLAVDGAGRLYVASNAGIEVFGPRGDALGVIALPKKPQNLAFSGPGKHTLYVVGRGAAYRIALLAQGFEGRAK</sequence>
<evidence type="ECO:0000256" key="2">
    <source>
        <dbReference type="SAM" id="SignalP"/>
    </source>
</evidence>
<protein>
    <submittedName>
        <fullName evidence="4">SMP-30/gluconolactonase/LRE family protein</fullName>
    </submittedName>
</protein>
<accession>A0ABT2BXM1</accession>
<dbReference type="EMBL" id="JANUHC010000003">
    <property type="protein sequence ID" value="MCS0629892.1"/>
    <property type="molecule type" value="Genomic_DNA"/>
</dbReference>
<evidence type="ECO:0000259" key="3">
    <source>
        <dbReference type="Pfam" id="PF08450"/>
    </source>
</evidence>
<feature type="chain" id="PRO_5046467615" evidence="2">
    <location>
        <begin position="19"/>
        <end position="316"/>
    </location>
</feature>
<dbReference type="PANTHER" id="PTHR47572">
    <property type="entry name" value="LIPOPROTEIN-RELATED"/>
    <property type="match status" value="1"/>
</dbReference>
<name>A0ABT2BXM1_9BURK</name>